<organism evidence="2 3">
    <name type="scientific">Luteolibacter flavescens</name>
    <dbReference type="NCBI Taxonomy" id="1859460"/>
    <lineage>
        <taxon>Bacteria</taxon>
        <taxon>Pseudomonadati</taxon>
        <taxon>Verrucomicrobiota</taxon>
        <taxon>Verrucomicrobiia</taxon>
        <taxon>Verrucomicrobiales</taxon>
        <taxon>Verrucomicrobiaceae</taxon>
        <taxon>Luteolibacter</taxon>
    </lineage>
</organism>
<proteinExistence type="predicted"/>
<evidence type="ECO:0000256" key="1">
    <source>
        <dbReference type="SAM" id="Phobius"/>
    </source>
</evidence>
<reference evidence="2 3" key="1">
    <citation type="submission" date="2022-10" db="EMBL/GenBank/DDBJ databases">
        <title>Luteolibacter flavescens strain MCCC 1K03193, whole genome shotgun sequencing project.</title>
        <authorList>
            <person name="Zhao G."/>
            <person name="Shen L."/>
        </authorList>
    </citation>
    <scope>NUCLEOTIDE SEQUENCE [LARGE SCALE GENOMIC DNA]</scope>
    <source>
        <strain evidence="2 3">MCCC 1K03193</strain>
    </source>
</reference>
<sequence length="105" mass="11933">MENSEIIWFVLEVACISGLILWQKAAPSRHLVMMIASLAWVVVLGLPWLFVSLNGYEPLINVLGEESTYSIVTHCNLFGWIGWAFFALGLWRLSKDPQFDHSLPK</sequence>
<dbReference type="Proteomes" id="UP001207930">
    <property type="component" value="Unassembled WGS sequence"/>
</dbReference>
<dbReference type="EMBL" id="JAPDDS010000003">
    <property type="protein sequence ID" value="MCW1884410.1"/>
    <property type="molecule type" value="Genomic_DNA"/>
</dbReference>
<keyword evidence="1" id="KW-1133">Transmembrane helix</keyword>
<evidence type="ECO:0008006" key="4">
    <source>
        <dbReference type="Google" id="ProtNLM"/>
    </source>
</evidence>
<comment type="caution">
    <text evidence="2">The sequence shown here is derived from an EMBL/GenBank/DDBJ whole genome shotgun (WGS) entry which is preliminary data.</text>
</comment>
<accession>A0ABT3FN49</accession>
<feature type="transmembrane region" description="Helical" evidence="1">
    <location>
        <begin position="6"/>
        <end position="22"/>
    </location>
</feature>
<gene>
    <name evidence="2" type="ORF">OKA04_06680</name>
</gene>
<dbReference type="RefSeq" id="WP_264500370.1">
    <property type="nucleotide sequence ID" value="NZ_JAPDDS010000003.1"/>
</dbReference>
<evidence type="ECO:0000313" key="2">
    <source>
        <dbReference type="EMBL" id="MCW1884410.1"/>
    </source>
</evidence>
<keyword evidence="1" id="KW-0812">Transmembrane</keyword>
<feature type="transmembrane region" description="Helical" evidence="1">
    <location>
        <begin position="31"/>
        <end position="51"/>
    </location>
</feature>
<protein>
    <recommendedName>
        <fullName evidence="4">Superinfection immunity protein</fullName>
    </recommendedName>
</protein>
<feature type="transmembrane region" description="Helical" evidence="1">
    <location>
        <begin position="71"/>
        <end position="91"/>
    </location>
</feature>
<keyword evidence="3" id="KW-1185">Reference proteome</keyword>
<keyword evidence="1" id="KW-0472">Membrane</keyword>
<evidence type="ECO:0000313" key="3">
    <source>
        <dbReference type="Proteomes" id="UP001207930"/>
    </source>
</evidence>
<name>A0ABT3FN49_9BACT</name>